<gene>
    <name evidence="5" type="ORF">C7460_109119</name>
</gene>
<dbReference type="EC" id="5.2.1.8" evidence="3"/>
<feature type="domain" description="PPIase cyclophilin-type" evidence="4">
    <location>
        <begin position="30"/>
        <end position="259"/>
    </location>
</feature>
<evidence type="ECO:0000256" key="3">
    <source>
        <dbReference type="RuleBase" id="RU363019"/>
    </source>
</evidence>
<evidence type="ECO:0000313" key="5">
    <source>
        <dbReference type="EMBL" id="RED98927.1"/>
    </source>
</evidence>
<dbReference type="RefSeq" id="WP_115868229.1">
    <property type="nucleotide sequence ID" value="NZ_QREG01000009.1"/>
</dbReference>
<comment type="caution">
    <text evidence="5">The sequence shown here is derived from an EMBL/GenBank/DDBJ whole genome shotgun (WGS) entry which is preliminary data.</text>
</comment>
<keyword evidence="6" id="KW-1185">Reference proteome</keyword>
<dbReference type="AlphaFoldDB" id="A0A3D9L4S4"/>
<dbReference type="EMBL" id="QREG01000009">
    <property type="protein sequence ID" value="RED98927.1"/>
    <property type="molecule type" value="Genomic_DNA"/>
</dbReference>
<dbReference type="Gene3D" id="2.40.100.10">
    <property type="entry name" value="Cyclophilin-like"/>
    <property type="match status" value="2"/>
</dbReference>
<dbReference type="Pfam" id="PF00160">
    <property type="entry name" value="Pro_isomerase"/>
    <property type="match status" value="2"/>
</dbReference>
<dbReference type="InterPro" id="IPR044666">
    <property type="entry name" value="Cyclophilin_A-like"/>
</dbReference>
<proteinExistence type="inferred from homology"/>
<dbReference type="GO" id="GO:0003755">
    <property type="term" value="F:peptidyl-prolyl cis-trans isomerase activity"/>
    <property type="evidence" value="ECO:0007669"/>
    <property type="project" value="UniProtKB-UniRule"/>
</dbReference>
<comment type="function">
    <text evidence="3">PPIases accelerate the folding of proteins. It catalyzes the cis-trans isomerization of proline imidic peptide bonds in oligopeptides.</text>
</comment>
<accession>A0A3D9L4S4</accession>
<dbReference type="PANTHER" id="PTHR45625">
    <property type="entry name" value="PEPTIDYL-PROLYL CIS-TRANS ISOMERASE-RELATED"/>
    <property type="match status" value="1"/>
</dbReference>
<dbReference type="OrthoDB" id="9807797at2"/>
<keyword evidence="1 3" id="KW-0697">Rotamase</keyword>
<dbReference type="PROSITE" id="PS50072">
    <property type="entry name" value="CSA_PPIASE_2"/>
    <property type="match status" value="1"/>
</dbReference>
<keyword evidence="2 3" id="KW-0413">Isomerase</keyword>
<dbReference type="Proteomes" id="UP000256779">
    <property type="component" value="Unassembled WGS sequence"/>
</dbReference>
<dbReference type="PROSITE" id="PS51257">
    <property type="entry name" value="PROKAR_LIPOPROTEIN"/>
    <property type="match status" value="1"/>
</dbReference>
<evidence type="ECO:0000256" key="1">
    <source>
        <dbReference type="ARBA" id="ARBA00023110"/>
    </source>
</evidence>
<comment type="similarity">
    <text evidence="3">Belongs to the cyclophilin-type PPIase family.</text>
</comment>
<sequence>MNKTLIIGALICLFALSACDKNKDYLITIHTEYGDMKAILYDETPLHKKNFIELAKSGRYDSTTWHRVIEGFMIQGGDVYAKEGGQEPEGSRIPAEIVDGFYHVKGALAAARQGDQVNPKKLSSSCQFYIVDGKAFSKAEMTTDQMKLNQSISQMLQKEEYDSLRQLFVELQQKRDFEGMNQLALESKEYVEQELGISLDRTDVDQEKLDVYADKEGAPHLDGEYTVFGRVVEGLDVIDKIAAVEKGRADKPVTPTYLTMEVEMVPKKEITKKYGYEYPKAEK</sequence>
<evidence type="ECO:0000256" key="2">
    <source>
        <dbReference type="ARBA" id="ARBA00023235"/>
    </source>
</evidence>
<organism evidence="5 6">
    <name type="scientific">Marinoscillum furvescens DSM 4134</name>
    <dbReference type="NCBI Taxonomy" id="1122208"/>
    <lineage>
        <taxon>Bacteria</taxon>
        <taxon>Pseudomonadati</taxon>
        <taxon>Bacteroidota</taxon>
        <taxon>Cytophagia</taxon>
        <taxon>Cytophagales</taxon>
        <taxon>Reichenbachiellaceae</taxon>
        <taxon>Marinoscillum</taxon>
    </lineage>
</organism>
<dbReference type="CDD" id="cd00317">
    <property type="entry name" value="cyclophilin"/>
    <property type="match status" value="1"/>
</dbReference>
<dbReference type="PANTHER" id="PTHR45625:SF4">
    <property type="entry name" value="PEPTIDYLPROLYL ISOMERASE DOMAIN AND WD REPEAT-CONTAINING PROTEIN 1"/>
    <property type="match status" value="1"/>
</dbReference>
<protein>
    <recommendedName>
        <fullName evidence="3">Peptidyl-prolyl cis-trans isomerase</fullName>
        <shortName evidence="3">PPIase</shortName>
        <ecNumber evidence="3">5.2.1.8</ecNumber>
    </recommendedName>
</protein>
<comment type="catalytic activity">
    <reaction evidence="3">
        <text>[protein]-peptidylproline (omega=180) = [protein]-peptidylproline (omega=0)</text>
        <dbReference type="Rhea" id="RHEA:16237"/>
        <dbReference type="Rhea" id="RHEA-COMP:10747"/>
        <dbReference type="Rhea" id="RHEA-COMP:10748"/>
        <dbReference type="ChEBI" id="CHEBI:83833"/>
        <dbReference type="ChEBI" id="CHEBI:83834"/>
        <dbReference type="EC" id="5.2.1.8"/>
    </reaction>
</comment>
<dbReference type="PRINTS" id="PR00153">
    <property type="entry name" value="CSAPPISMRASE"/>
</dbReference>
<evidence type="ECO:0000259" key="4">
    <source>
        <dbReference type="PROSITE" id="PS50072"/>
    </source>
</evidence>
<dbReference type="InterPro" id="IPR002130">
    <property type="entry name" value="Cyclophilin-type_PPIase_dom"/>
</dbReference>
<name>A0A3D9L4S4_MARFU</name>
<reference evidence="5 6" key="1">
    <citation type="submission" date="2018-07" db="EMBL/GenBank/DDBJ databases">
        <title>Genomic Encyclopedia of Type Strains, Phase IV (KMG-IV): sequencing the most valuable type-strain genomes for metagenomic binning, comparative biology and taxonomic classification.</title>
        <authorList>
            <person name="Goeker M."/>
        </authorList>
    </citation>
    <scope>NUCLEOTIDE SEQUENCE [LARGE SCALE GENOMIC DNA]</scope>
    <source>
        <strain evidence="5 6">DSM 4134</strain>
    </source>
</reference>
<evidence type="ECO:0000313" key="6">
    <source>
        <dbReference type="Proteomes" id="UP000256779"/>
    </source>
</evidence>
<dbReference type="InterPro" id="IPR029000">
    <property type="entry name" value="Cyclophilin-like_dom_sf"/>
</dbReference>
<dbReference type="SUPFAM" id="SSF50891">
    <property type="entry name" value="Cyclophilin-like"/>
    <property type="match status" value="2"/>
</dbReference>